<organism evidence="2 3">
    <name type="scientific">Cereibacter sphaeroides</name>
    <name type="common">Rhodobacter sphaeroides</name>
    <dbReference type="NCBI Taxonomy" id="1063"/>
    <lineage>
        <taxon>Bacteria</taxon>
        <taxon>Pseudomonadati</taxon>
        <taxon>Pseudomonadota</taxon>
        <taxon>Alphaproteobacteria</taxon>
        <taxon>Rhodobacterales</taxon>
        <taxon>Paracoccaceae</taxon>
        <taxon>Cereibacter</taxon>
    </lineage>
</organism>
<dbReference type="InterPro" id="IPR013096">
    <property type="entry name" value="Cupin_2"/>
</dbReference>
<sequence length="131" mass="13974">MKITRNGSQPATPGPASYFTGAVRLDATFKGSGEARVGGAVVSFPPGARTAWHTHPLGQTLIILSGRGWAQREGEAPESILPGDIVWFEPGERHWHGATATTPMSHVAIAEQLDGRSVDWLEQVSDADYPA</sequence>
<comment type="caution">
    <text evidence="2">The sequence shown here is derived from an EMBL/GenBank/DDBJ whole genome shotgun (WGS) entry which is preliminary data.</text>
</comment>
<evidence type="ECO:0000313" key="2">
    <source>
        <dbReference type="EMBL" id="PZQ99563.1"/>
    </source>
</evidence>
<dbReference type="InterPro" id="IPR011051">
    <property type="entry name" value="RmlC_Cupin_sf"/>
</dbReference>
<name>A0A2W5U821_CERSP</name>
<evidence type="ECO:0000259" key="1">
    <source>
        <dbReference type="Pfam" id="PF07883"/>
    </source>
</evidence>
<dbReference type="EMBL" id="QFQS01000001">
    <property type="protein sequence ID" value="PZQ99563.1"/>
    <property type="molecule type" value="Genomic_DNA"/>
</dbReference>
<dbReference type="InterPro" id="IPR047263">
    <property type="entry name" value="HNL-like_cupin"/>
</dbReference>
<dbReference type="Proteomes" id="UP000248975">
    <property type="component" value="Unassembled WGS sequence"/>
</dbReference>
<feature type="domain" description="Cupin type-2" evidence="1">
    <location>
        <begin position="41"/>
        <end position="107"/>
    </location>
</feature>
<evidence type="ECO:0000313" key="3">
    <source>
        <dbReference type="Proteomes" id="UP000248975"/>
    </source>
</evidence>
<dbReference type="CDD" id="cd02233">
    <property type="entry name" value="cupin_HNL-like"/>
    <property type="match status" value="1"/>
</dbReference>
<reference evidence="2 3" key="1">
    <citation type="submission" date="2017-08" db="EMBL/GenBank/DDBJ databases">
        <title>Infants hospitalized years apart are colonized by the same room-sourced microbial strains.</title>
        <authorList>
            <person name="Brooks B."/>
            <person name="Olm M.R."/>
            <person name="Firek B.A."/>
            <person name="Baker R."/>
            <person name="Thomas B.C."/>
            <person name="Morowitz M.J."/>
            <person name="Banfield J.F."/>
        </authorList>
    </citation>
    <scope>NUCLEOTIDE SEQUENCE [LARGE SCALE GENOMIC DNA]</scope>
    <source>
        <strain evidence="2">S2_003_000_R2_11</strain>
    </source>
</reference>
<dbReference type="PANTHER" id="PTHR43698:SF1">
    <property type="entry name" value="BLL4564 PROTEIN"/>
    <property type="match status" value="1"/>
</dbReference>
<dbReference type="PANTHER" id="PTHR43698">
    <property type="entry name" value="RIBD C-TERMINAL DOMAIN CONTAINING PROTEIN"/>
    <property type="match status" value="1"/>
</dbReference>
<dbReference type="InterPro" id="IPR014710">
    <property type="entry name" value="RmlC-like_jellyroll"/>
</dbReference>
<protein>
    <submittedName>
        <fullName evidence="2">Cupin domain-containing protein</fullName>
    </submittedName>
</protein>
<dbReference type="AlphaFoldDB" id="A0A2W5U821"/>
<dbReference type="SUPFAM" id="SSF51182">
    <property type="entry name" value="RmlC-like cupins"/>
    <property type="match status" value="1"/>
</dbReference>
<proteinExistence type="predicted"/>
<gene>
    <name evidence="2" type="ORF">DI533_02525</name>
</gene>
<dbReference type="Gene3D" id="2.60.120.10">
    <property type="entry name" value="Jelly Rolls"/>
    <property type="match status" value="1"/>
</dbReference>
<dbReference type="Pfam" id="PF07883">
    <property type="entry name" value="Cupin_2"/>
    <property type="match status" value="1"/>
</dbReference>
<accession>A0A2W5U821</accession>